<dbReference type="Proteomes" id="UP000325440">
    <property type="component" value="Unassembled WGS sequence"/>
</dbReference>
<name>A0A5E4M489_9HEMI</name>
<accession>A0A5E4M489</accession>
<evidence type="ECO:0000256" key="1">
    <source>
        <dbReference type="SAM" id="MobiDB-lite"/>
    </source>
</evidence>
<dbReference type="AlphaFoldDB" id="A0A5E4M489"/>
<reference evidence="2 3" key="1">
    <citation type="submission" date="2019-08" db="EMBL/GenBank/DDBJ databases">
        <authorList>
            <person name="Alioto T."/>
            <person name="Alioto T."/>
            <person name="Gomez Garrido J."/>
        </authorList>
    </citation>
    <scope>NUCLEOTIDE SEQUENCE [LARGE SCALE GENOMIC DNA]</scope>
</reference>
<evidence type="ECO:0000313" key="3">
    <source>
        <dbReference type="Proteomes" id="UP000325440"/>
    </source>
</evidence>
<gene>
    <name evidence="2" type="ORF">CINCED_3A014831</name>
</gene>
<evidence type="ECO:0000313" key="2">
    <source>
        <dbReference type="EMBL" id="VVC26402.1"/>
    </source>
</evidence>
<dbReference type="EMBL" id="CABPRJ010000032">
    <property type="protein sequence ID" value="VVC26402.1"/>
    <property type="molecule type" value="Genomic_DNA"/>
</dbReference>
<proteinExistence type="predicted"/>
<organism evidence="2 3">
    <name type="scientific">Cinara cedri</name>
    <dbReference type="NCBI Taxonomy" id="506608"/>
    <lineage>
        <taxon>Eukaryota</taxon>
        <taxon>Metazoa</taxon>
        <taxon>Ecdysozoa</taxon>
        <taxon>Arthropoda</taxon>
        <taxon>Hexapoda</taxon>
        <taxon>Insecta</taxon>
        <taxon>Pterygota</taxon>
        <taxon>Neoptera</taxon>
        <taxon>Paraneoptera</taxon>
        <taxon>Hemiptera</taxon>
        <taxon>Sternorrhyncha</taxon>
        <taxon>Aphidomorpha</taxon>
        <taxon>Aphidoidea</taxon>
        <taxon>Aphididae</taxon>
        <taxon>Lachninae</taxon>
        <taxon>Cinara</taxon>
    </lineage>
</organism>
<protein>
    <submittedName>
        <fullName evidence="2">Uncharacterized protein</fullName>
    </submittedName>
</protein>
<feature type="region of interest" description="Disordered" evidence="1">
    <location>
        <begin position="1"/>
        <end position="38"/>
    </location>
</feature>
<sequence>MGEIPSGTVTIITPNRYPHRPANHPNQEPEAWNPHQKTSDPNLMALTHKLGSAMLLGILPIIGETTYNKCLTLC</sequence>
<keyword evidence="3" id="KW-1185">Reference proteome</keyword>